<evidence type="ECO:0000313" key="1">
    <source>
        <dbReference type="EMBL" id="GEA80638.1"/>
    </source>
</evidence>
<dbReference type="Proteomes" id="UP000315842">
    <property type="component" value="Unassembled WGS sequence"/>
</dbReference>
<dbReference type="EMBL" id="BJLP01000014">
    <property type="protein sequence ID" value="GEA80638.1"/>
    <property type="molecule type" value="Genomic_DNA"/>
</dbReference>
<dbReference type="Pfam" id="PF13279">
    <property type="entry name" value="4HBT_2"/>
    <property type="match status" value="1"/>
</dbReference>
<name>A0A4Y3KCC2_CELUD</name>
<gene>
    <name evidence="1" type="ORF">CUD01_10820</name>
</gene>
<protein>
    <recommendedName>
        <fullName evidence="3">Thioesterase</fullName>
    </recommendedName>
</protein>
<dbReference type="CDD" id="cd00586">
    <property type="entry name" value="4HBT"/>
    <property type="match status" value="1"/>
</dbReference>
<dbReference type="RefSeq" id="WP_141319379.1">
    <property type="nucleotide sequence ID" value="NZ_BJLP01000014.1"/>
</dbReference>
<keyword evidence="2" id="KW-1185">Reference proteome</keyword>
<dbReference type="PANTHER" id="PTHR12475:SF4">
    <property type="entry name" value="PROTEIN THEM6"/>
    <property type="match status" value="1"/>
</dbReference>
<dbReference type="InterPro" id="IPR029069">
    <property type="entry name" value="HotDog_dom_sf"/>
</dbReference>
<dbReference type="InterPro" id="IPR051490">
    <property type="entry name" value="THEM6_lcsJ_thioesterase"/>
</dbReference>
<accession>A0A4Y3KCC2</accession>
<dbReference type="SUPFAM" id="SSF54637">
    <property type="entry name" value="Thioesterase/thiol ester dehydrase-isomerase"/>
    <property type="match status" value="1"/>
</dbReference>
<dbReference type="Gene3D" id="3.10.129.10">
    <property type="entry name" value="Hotdog Thioesterase"/>
    <property type="match status" value="1"/>
</dbReference>
<evidence type="ECO:0008006" key="3">
    <source>
        <dbReference type="Google" id="ProtNLM"/>
    </source>
</evidence>
<dbReference type="AlphaFoldDB" id="A0A4Y3KCC2"/>
<dbReference type="PANTHER" id="PTHR12475">
    <property type="match status" value="1"/>
</dbReference>
<organism evidence="1 2">
    <name type="scientific">Cellulomonas uda</name>
    <dbReference type="NCBI Taxonomy" id="1714"/>
    <lineage>
        <taxon>Bacteria</taxon>
        <taxon>Bacillati</taxon>
        <taxon>Actinomycetota</taxon>
        <taxon>Actinomycetes</taxon>
        <taxon>Micrococcales</taxon>
        <taxon>Cellulomonadaceae</taxon>
        <taxon>Cellulomonas</taxon>
    </lineage>
</organism>
<comment type="caution">
    <text evidence="1">The sequence shown here is derived from an EMBL/GenBank/DDBJ whole genome shotgun (WGS) entry which is preliminary data.</text>
</comment>
<sequence length="180" mass="20092">MIRTLQLAAATYRPRRPVPGQDLFSPSVTRMRVHLSDLDLYRHVNNGIYLQCMDVARSNYLADLGSFDALNERGWYPVVAAQTIKYRRSLTFRQRFEITTTVLGWDARVVYLEQAFSRRGRDGLPEHVARGVVAGRFLGRDGTRVAAPDVVELLAGSPVPSPPVPDDVAAWARAVDVAAR</sequence>
<reference evidence="1 2" key="1">
    <citation type="submission" date="2019-06" db="EMBL/GenBank/DDBJ databases">
        <title>Whole genome shotgun sequence of Cellulomonas uda NBRC 3747.</title>
        <authorList>
            <person name="Hosoyama A."/>
            <person name="Uohara A."/>
            <person name="Ohji S."/>
            <person name="Ichikawa N."/>
        </authorList>
    </citation>
    <scope>NUCLEOTIDE SEQUENCE [LARGE SCALE GENOMIC DNA]</scope>
    <source>
        <strain evidence="1 2">NBRC 3747</strain>
    </source>
</reference>
<proteinExistence type="predicted"/>
<evidence type="ECO:0000313" key="2">
    <source>
        <dbReference type="Proteomes" id="UP000315842"/>
    </source>
</evidence>